<feature type="region of interest" description="Disordered" evidence="1">
    <location>
        <begin position="1"/>
        <end position="49"/>
    </location>
</feature>
<feature type="compositionally biased region" description="Basic residues" evidence="1">
    <location>
        <begin position="25"/>
        <end position="45"/>
    </location>
</feature>
<dbReference type="EMBL" id="FOQL01000002">
    <property type="protein sequence ID" value="SFI40834.1"/>
    <property type="molecule type" value="Genomic_DNA"/>
</dbReference>
<dbReference type="Pfam" id="PF06048">
    <property type="entry name" value="DUF927"/>
    <property type="match status" value="1"/>
</dbReference>
<keyword evidence="3" id="KW-0347">Helicase</keyword>
<reference evidence="4" key="1">
    <citation type="submission" date="2016-10" db="EMBL/GenBank/DDBJ databases">
        <authorList>
            <person name="Varghese N."/>
            <person name="Submissions S."/>
        </authorList>
    </citation>
    <scope>NUCLEOTIDE SEQUENCE [LARGE SCALE GENOMIC DNA]</scope>
    <source>
        <strain evidence="4">LMG 24016</strain>
    </source>
</reference>
<dbReference type="InterPro" id="IPR009270">
    <property type="entry name" value="DUF927"/>
</dbReference>
<dbReference type="Proteomes" id="UP000243606">
    <property type="component" value="Unassembled WGS sequence"/>
</dbReference>
<name>A0A1I3HYQ2_9PSED</name>
<sequence>MSAKPSSTEPVEAFGAAGQGEAKPSGKRPAKPASKPAKRKAKVKHPTVTPARPSWATYAAWVQTRQGHILAPGLYFHGIRDDAETDTLICSPLEVLAITCDERGENFGRLLRLQPKGASHWREWAAPMEMLAGDGAELRAVLLNLGATIPHKQRQALMDYLMNSSPDRQAMAATRTGWHGPELFVMPRRVIGGGDVVFQSTEAGGHEYATAGELAGWQSEVAARCLGNPVLILAVCAALAGPLLALLDADGGGFHLLGDSSSGKSIALAVAASVWGKPRDFLRTWNATSTGLEGVATLRNDTLLVLDEIGEAKPQDVGGIIYALGNGTGRQRGKVSGLPREVQKWRVMVLSSGELTMGKHMESAGMRSKAGQELRLLDVPAYRRYGAYDELHGLGLAHTASSEDGRKGAGRAFADTLKRATAKHYGQLGPAFVAQLVERTQAAAMAEQTAADLETAFADARVSFPVGTGQEARAVSRFAIAALAGEMASQSKLLPWPPGTALAAMVELFNAWAAFRGRGQSEDAKILRAVSTFIDRHASRFANVDGSDSLVVHDRAGWYRPHGDGRLYLFTPQALADAAQGFDTKRVLACLDSAGAIAERDNDRDGRLTKRVRIKGEGVARAYVINPAALLAATEE</sequence>
<keyword evidence="3" id="KW-0378">Hydrolase</keyword>
<evidence type="ECO:0000313" key="4">
    <source>
        <dbReference type="Proteomes" id="UP000243606"/>
    </source>
</evidence>
<keyword evidence="4" id="KW-1185">Reference proteome</keyword>
<accession>A0A1I3HYQ2</accession>
<evidence type="ECO:0000313" key="3">
    <source>
        <dbReference type="EMBL" id="SFI40834.1"/>
    </source>
</evidence>
<keyword evidence="3" id="KW-0547">Nucleotide-binding</keyword>
<keyword evidence="3" id="KW-0067">ATP-binding</keyword>
<dbReference type="RefSeq" id="WP_090242110.1">
    <property type="nucleotide sequence ID" value="NZ_FOQL01000002.1"/>
</dbReference>
<evidence type="ECO:0000256" key="1">
    <source>
        <dbReference type="SAM" id="MobiDB-lite"/>
    </source>
</evidence>
<organism evidence="3 4">
    <name type="scientific">Pseudomonas guineae</name>
    <dbReference type="NCBI Taxonomy" id="425504"/>
    <lineage>
        <taxon>Bacteria</taxon>
        <taxon>Pseudomonadati</taxon>
        <taxon>Pseudomonadota</taxon>
        <taxon>Gammaproteobacteria</taxon>
        <taxon>Pseudomonadales</taxon>
        <taxon>Pseudomonadaceae</taxon>
        <taxon>Pseudomonas</taxon>
    </lineage>
</organism>
<evidence type="ECO:0000259" key="2">
    <source>
        <dbReference type="Pfam" id="PF06048"/>
    </source>
</evidence>
<dbReference type="OrthoDB" id="784829at2"/>
<gene>
    <name evidence="3" type="ORF">SAMN05216206_2158</name>
</gene>
<feature type="domain" description="DUF927" evidence="2">
    <location>
        <begin position="72"/>
        <end position="341"/>
    </location>
</feature>
<dbReference type="GO" id="GO:0004386">
    <property type="term" value="F:helicase activity"/>
    <property type="evidence" value="ECO:0007669"/>
    <property type="project" value="UniProtKB-KW"/>
</dbReference>
<dbReference type="AlphaFoldDB" id="A0A1I3HYQ2"/>
<dbReference type="STRING" id="425504.SAMN05216206_2158"/>
<protein>
    <submittedName>
        <fullName evidence="3">Putative DNA primase/helicase</fullName>
    </submittedName>
</protein>
<proteinExistence type="predicted"/>